<protein>
    <recommendedName>
        <fullName evidence="3">Transglutaminase domain-containing protein</fullName>
    </recommendedName>
</protein>
<comment type="caution">
    <text evidence="1">The sequence shown here is derived from an EMBL/GenBank/DDBJ whole genome shotgun (WGS) entry which is preliminary data.</text>
</comment>
<evidence type="ECO:0008006" key="3">
    <source>
        <dbReference type="Google" id="ProtNLM"/>
    </source>
</evidence>
<reference evidence="1 2" key="1">
    <citation type="submission" date="2019-04" db="EMBL/GenBank/DDBJ databases">
        <title>Microbes associate with the intestines of laboratory mice.</title>
        <authorList>
            <person name="Navarre W."/>
            <person name="Wong E."/>
            <person name="Huang K."/>
            <person name="Tropini C."/>
            <person name="Ng K."/>
            <person name="Yu B."/>
        </authorList>
    </citation>
    <scope>NUCLEOTIDE SEQUENCE [LARGE SCALE GENOMIC DNA]</scope>
    <source>
        <strain evidence="1 2">NM70_E10</strain>
    </source>
</reference>
<dbReference type="PANTHER" id="PTHR35532">
    <property type="entry name" value="SIMILAR TO POLYHYDROXYALKANOATE DEPOLYMERASE"/>
    <property type="match status" value="1"/>
</dbReference>
<keyword evidence="2" id="KW-1185">Reference proteome</keyword>
<accession>A0A4S2AQU2</accession>
<sequence>MTLQQIQIMLTYMRHSHILLIILYFFSTSCSSRDNKKLALALEKAKENTSELLKVIEHYKHDSDTLKYAAALFLIENMSYHYGGYSKNISLIELAKKEFVINGTVRSEILDSINRNVNFEQVADAECIKADFLIHNIDHAFDAWRKRPWGKYYSFSEFCEYLLPYRVDNEPLEDWREIYAERYGYLLDSVYTGSDIVEAATTICQRLREEGFHHTHIFNNITVCASPSFLLDYRTGGCTEESNFTIHVLRSLGIPVQNDFYAYSPETYSSHSWCVLLDTNKQNIPFCYMEYYPIRNEMRTDERKKCKIYRKTFQIQDDILASWTDVTIPPTLKKIFQKDVSNEYFQSRLSLPVRDINKRYYLGTFNKERIIPICKGEIHEDSVSFGAVEDRNIYLLLSGISEKLELESEPFVFIDGQLHYLKADLSKIKTETLYRKFPLFRWNQERMYRIIKAQFYGGNHRNRINKKLYEVCDTPYVCFNTYPMDTLYQKNRYLKYIARNDVLLELAELHFFNDREELIPQNIISGESYNNKDPEMQLKNCFDNDPLTYFLSKNKGDSIIFDFGKEVNITYAICVPRNDDNFIRIGDEYELFYFDKRKGWISLLRKVANKNTIECKVPDNALLMLRDWTRGKEEQVFFFSNHKQMYICNI</sequence>
<dbReference type="GeneID" id="93047531"/>
<dbReference type="InterPro" id="IPR038765">
    <property type="entry name" value="Papain-like_cys_pep_sf"/>
</dbReference>
<name>A0A4S2AQU2_9BACE</name>
<proteinExistence type="predicted"/>
<gene>
    <name evidence="1" type="ORF">E5356_09345</name>
</gene>
<dbReference type="Gene3D" id="2.60.120.260">
    <property type="entry name" value="Galactose-binding domain-like"/>
    <property type="match status" value="1"/>
</dbReference>
<dbReference type="RefSeq" id="WP_128824409.1">
    <property type="nucleotide sequence ID" value="NZ_CAJTBC010000013.1"/>
</dbReference>
<dbReference type="SUPFAM" id="SSF54001">
    <property type="entry name" value="Cysteine proteinases"/>
    <property type="match status" value="1"/>
</dbReference>
<dbReference type="AlphaFoldDB" id="A0A4S2AQU2"/>
<dbReference type="EMBL" id="SRZA01000024">
    <property type="protein sequence ID" value="TGY03252.1"/>
    <property type="molecule type" value="Genomic_DNA"/>
</dbReference>
<evidence type="ECO:0000313" key="2">
    <source>
        <dbReference type="Proteomes" id="UP000305751"/>
    </source>
</evidence>
<organism evidence="1 2">
    <name type="scientific">Bacteroides acidifaciens</name>
    <dbReference type="NCBI Taxonomy" id="85831"/>
    <lineage>
        <taxon>Bacteria</taxon>
        <taxon>Pseudomonadati</taxon>
        <taxon>Bacteroidota</taxon>
        <taxon>Bacteroidia</taxon>
        <taxon>Bacteroidales</taxon>
        <taxon>Bacteroidaceae</taxon>
        <taxon>Bacteroides</taxon>
    </lineage>
</organism>
<dbReference type="Proteomes" id="UP000305751">
    <property type="component" value="Unassembled WGS sequence"/>
</dbReference>
<dbReference type="PANTHER" id="PTHR35532:SF5">
    <property type="entry name" value="CARBOHYDRATE-BINDING DOMAIN-CONTAINING PROTEIN"/>
    <property type="match status" value="1"/>
</dbReference>
<evidence type="ECO:0000313" key="1">
    <source>
        <dbReference type="EMBL" id="TGY03252.1"/>
    </source>
</evidence>